<keyword evidence="4" id="KW-1185">Reference proteome</keyword>
<keyword evidence="2" id="KW-0732">Signal</keyword>
<dbReference type="InterPro" id="IPR035986">
    <property type="entry name" value="PKD_dom_sf"/>
</dbReference>
<feature type="region of interest" description="Disordered" evidence="1">
    <location>
        <begin position="52"/>
        <end position="79"/>
    </location>
</feature>
<proteinExistence type="predicted"/>
<dbReference type="InterPro" id="IPR013783">
    <property type="entry name" value="Ig-like_fold"/>
</dbReference>
<evidence type="ECO:0008006" key="5">
    <source>
        <dbReference type="Google" id="ProtNLM"/>
    </source>
</evidence>
<organism evidence="3 4">
    <name type="scientific">Streptomyces caledonius</name>
    <dbReference type="NCBI Taxonomy" id="3134107"/>
    <lineage>
        <taxon>Bacteria</taxon>
        <taxon>Bacillati</taxon>
        <taxon>Actinomycetota</taxon>
        <taxon>Actinomycetes</taxon>
        <taxon>Kitasatosporales</taxon>
        <taxon>Streptomycetaceae</taxon>
        <taxon>Streptomyces</taxon>
    </lineage>
</organism>
<feature type="chain" id="PRO_5046631092" description="PKD domain-containing protein" evidence="2">
    <location>
        <begin position="27"/>
        <end position="561"/>
    </location>
</feature>
<feature type="compositionally biased region" description="Low complexity" evidence="1">
    <location>
        <begin position="68"/>
        <end position="79"/>
    </location>
</feature>
<protein>
    <recommendedName>
        <fullName evidence="5">PKD domain-containing protein</fullName>
    </recommendedName>
</protein>
<evidence type="ECO:0000256" key="1">
    <source>
        <dbReference type="SAM" id="MobiDB-lite"/>
    </source>
</evidence>
<evidence type="ECO:0000313" key="3">
    <source>
        <dbReference type="EMBL" id="MEJ8640262.1"/>
    </source>
</evidence>
<accession>A0ABU8TXB7</accession>
<reference evidence="3 4" key="1">
    <citation type="submission" date="2024-03" db="EMBL/GenBank/DDBJ databases">
        <title>Novel Streptomyces species of biotechnological and ecological value are a feature of Machair soil.</title>
        <authorList>
            <person name="Prole J.R."/>
            <person name="Goodfellow M."/>
            <person name="Allenby N."/>
            <person name="Ward A.C."/>
        </authorList>
    </citation>
    <scope>NUCLEOTIDE SEQUENCE [LARGE SCALE GENOMIC DNA]</scope>
    <source>
        <strain evidence="3 4">MS1.HAVA.3</strain>
    </source>
</reference>
<dbReference type="Gene3D" id="2.60.40.10">
    <property type="entry name" value="Immunoglobulins"/>
    <property type="match status" value="1"/>
</dbReference>
<evidence type="ECO:0000256" key="2">
    <source>
        <dbReference type="SAM" id="SignalP"/>
    </source>
</evidence>
<feature type="signal peptide" evidence="2">
    <location>
        <begin position="1"/>
        <end position="26"/>
    </location>
</feature>
<dbReference type="CDD" id="cd00146">
    <property type="entry name" value="PKD"/>
    <property type="match status" value="1"/>
</dbReference>
<evidence type="ECO:0000313" key="4">
    <source>
        <dbReference type="Proteomes" id="UP001382904"/>
    </source>
</evidence>
<dbReference type="EMBL" id="JBBKAM010000002">
    <property type="protein sequence ID" value="MEJ8640262.1"/>
    <property type="molecule type" value="Genomic_DNA"/>
</dbReference>
<gene>
    <name evidence="3" type="ORF">WKI68_00205</name>
</gene>
<name>A0ABU8TXB7_9ACTN</name>
<dbReference type="Proteomes" id="UP001382904">
    <property type="component" value="Unassembled WGS sequence"/>
</dbReference>
<comment type="caution">
    <text evidence="3">The sequence shown here is derived from an EMBL/GenBank/DDBJ whole genome shotgun (WGS) entry which is preliminary data.</text>
</comment>
<dbReference type="SUPFAM" id="SSF49299">
    <property type="entry name" value="PKD domain"/>
    <property type="match status" value="1"/>
</dbReference>
<sequence length="561" mass="58197">MQRHRVMISAAVAAAAIGFVPNVAQASDQPADRTGSVAAKIDSAKATAASSAVFHSPAERTVRKATTAPADAGKNGKAAAAPQAAGAGAVKDNPGLAVDLLASGTTAHGFSLASQISTSVDSSIRVEINWGDGQTETTHTTKAQLLKSNHKFSEVGTHKVTVTLTDLNNNVTATNSVEVQAYGSKFTPHGPTRLLDTRDGTGAAAGPVSAYGTTRVKVGGNSGIPSGVTAVALNVTVTNARSGGHVTAYPSGTEQPKTSNVNFVAGQTVPNMTIVPVGADGYVELVNRSYGDVDLIADATGYFTRTNASGYTSLDPARIVDSRVGLGTSWGQVGGQSTFPVQIAGQAGVPSWGVTAVALNVTVTNPRSAGHLTLFPSGQQAPSTSNVNFTSGQTIANSVIVPVGSDGRINVRNGGWDPADVIVDVVGYYSPDSKAAYLPVTPTRLYDSREWSPVAGQDYSYLPLGDGKPWVTGYVLNATVTNTQGDGHLTVAPDPNTWAQYLNRTQIRPTPPNSSNLNWTKGATVPNLVQASTGKTGVIDLWNRSWQPTDMVVDMFGLYEY</sequence>